<dbReference type="Pfam" id="PF13966">
    <property type="entry name" value="zf-RVT"/>
    <property type="match status" value="1"/>
</dbReference>
<dbReference type="Pfam" id="PF13456">
    <property type="entry name" value="RVT_3"/>
    <property type="match status" value="1"/>
</dbReference>
<evidence type="ECO:0000259" key="2">
    <source>
        <dbReference type="Pfam" id="PF13966"/>
    </source>
</evidence>
<proteinExistence type="predicted"/>
<dbReference type="InterPro" id="IPR002156">
    <property type="entry name" value="RNaseH_domain"/>
</dbReference>
<keyword evidence="4" id="KW-1185">Reference proteome</keyword>
<dbReference type="PANTHER" id="PTHR33116:SF67">
    <property type="entry name" value="REVERSE TRANSCRIPTASE"/>
    <property type="match status" value="1"/>
</dbReference>
<reference evidence="3" key="1">
    <citation type="submission" date="2023-08" db="EMBL/GenBank/DDBJ databases">
        <title>A de novo genome assembly of Solanum verrucosum Schlechtendal, a Mexican diploid species geographically isolated from the other diploid A-genome species in potato relatives.</title>
        <authorList>
            <person name="Hosaka K."/>
        </authorList>
    </citation>
    <scope>NUCLEOTIDE SEQUENCE</scope>
    <source>
        <tissue evidence="3">Young leaves</tissue>
    </source>
</reference>
<feature type="domain" description="Reverse transcriptase zinc-binding" evidence="2">
    <location>
        <begin position="263"/>
        <end position="348"/>
    </location>
</feature>
<evidence type="ECO:0000313" key="3">
    <source>
        <dbReference type="EMBL" id="WMV08624.1"/>
    </source>
</evidence>
<evidence type="ECO:0000313" key="4">
    <source>
        <dbReference type="Proteomes" id="UP001234989"/>
    </source>
</evidence>
<organism evidence="3 4">
    <name type="scientific">Solanum verrucosum</name>
    <dbReference type="NCBI Taxonomy" id="315347"/>
    <lineage>
        <taxon>Eukaryota</taxon>
        <taxon>Viridiplantae</taxon>
        <taxon>Streptophyta</taxon>
        <taxon>Embryophyta</taxon>
        <taxon>Tracheophyta</taxon>
        <taxon>Spermatophyta</taxon>
        <taxon>Magnoliopsida</taxon>
        <taxon>eudicotyledons</taxon>
        <taxon>Gunneridae</taxon>
        <taxon>Pentapetalae</taxon>
        <taxon>asterids</taxon>
        <taxon>lamiids</taxon>
        <taxon>Solanales</taxon>
        <taxon>Solanaceae</taxon>
        <taxon>Solanoideae</taxon>
        <taxon>Solaneae</taxon>
        <taxon>Solanum</taxon>
    </lineage>
</organism>
<dbReference type="InterPro" id="IPR036397">
    <property type="entry name" value="RNaseH_sf"/>
</dbReference>
<dbReference type="EMBL" id="CP133612">
    <property type="protein sequence ID" value="WMV08624.1"/>
    <property type="molecule type" value="Genomic_DNA"/>
</dbReference>
<dbReference type="AlphaFoldDB" id="A0AAF0PP95"/>
<dbReference type="Proteomes" id="UP001234989">
    <property type="component" value="Chromosome 1"/>
</dbReference>
<dbReference type="Gene3D" id="3.30.420.10">
    <property type="entry name" value="Ribonuclease H-like superfamily/Ribonuclease H"/>
    <property type="match status" value="1"/>
</dbReference>
<evidence type="ECO:0000259" key="1">
    <source>
        <dbReference type="Pfam" id="PF13456"/>
    </source>
</evidence>
<feature type="domain" description="RNase H type-1" evidence="1">
    <location>
        <begin position="444"/>
        <end position="563"/>
    </location>
</feature>
<dbReference type="GO" id="GO:0004523">
    <property type="term" value="F:RNA-DNA hybrid ribonuclease activity"/>
    <property type="evidence" value="ECO:0007669"/>
    <property type="project" value="InterPro"/>
</dbReference>
<dbReference type="GO" id="GO:0003676">
    <property type="term" value="F:nucleic acid binding"/>
    <property type="evidence" value="ECO:0007669"/>
    <property type="project" value="InterPro"/>
</dbReference>
<dbReference type="InterPro" id="IPR026960">
    <property type="entry name" value="RVT-Znf"/>
</dbReference>
<accession>A0AAF0PP95</accession>
<name>A0AAF0PP95_SOLVR</name>
<dbReference type="CDD" id="cd06222">
    <property type="entry name" value="RNase_H_like"/>
    <property type="match status" value="1"/>
</dbReference>
<dbReference type="InterPro" id="IPR012337">
    <property type="entry name" value="RNaseH-like_sf"/>
</dbReference>
<dbReference type="PANTHER" id="PTHR33116">
    <property type="entry name" value="REVERSE TRANSCRIPTASE ZINC-BINDING DOMAIN-CONTAINING PROTEIN-RELATED-RELATED"/>
    <property type="match status" value="1"/>
</dbReference>
<dbReference type="InterPro" id="IPR044730">
    <property type="entry name" value="RNase_H-like_dom_plant"/>
</dbReference>
<gene>
    <name evidence="3" type="ORF">MTR67_002009</name>
</gene>
<protein>
    <submittedName>
        <fullName evidence="3">Uncharacterized protein</fullName>
    </submittedName>
</protein>
<dbReference type="SUPFAM" id="SSF53098">
    <property type="entry name" value="Ribonuclease H-like"/>
    <property type="match status" value="1"/>
</dbReference>
<sequence length="664" mass="77128">MYLGCPIGHARKRKIHYSDLIKKVHNKLQTWKGKILSFGGKHVLINNVLNSIPIYLLSAIIPPNCVIHELHRIFARFLWNFKEVGRNKHWVAWDVICRPKEEGGLGIRSLFDVSKALFAKLWWIFRTQKSMWTIFMWNKYCKRHAPQVVEWKGGSQTWKYMIEARNYVDQEIWWEPRCGNANIWYDNWTMLGALQYYLPVSTNRVHQLEDVNQLVNNGRWNPNLLNMLFTEEVGNHIQHNLMVEEGSTEWDKPWWMLNPSGKFTVKSAWEILRQPGEVLEDYKKLWIKGMPFKVSFLSWRLWKKRIPIGEVLVKNQLCDEVLCKCCDENERETIEHLFIKCPIANRLWGKFAAAGGINGPVLQLRDSIWKRRNTINHGGRMTYVGMEIEMNRNLFSLAKYNFPWLRNLPTSWPGLVKFFEEYTPTLGCRIVVWNPPQMGSFKCNSDGASKGNPGPSSGPFCIRNGEGKLIYAEVRRLFDGTNLVAEVVALRLGLEYCVQHNLLPVTLETDSLSLKNILDGIWEIPWSIVMEIKRIRMLMKDKEVTVEHILREGNQLADFFTNHIFCFAVCSSVYSTATSHHLPIKQNLKSKQSKTSISKKYDIDINYKLSGDDAFACLCTAINFDIEAALQVTSILTALLFTSFFVTESLKYLEIYFLLLNLNI</sequence>